<dbReference type="EMBL" id="QXFV01003173">
    <property type="protein sequence ID" value="KAE8979255.1"/>
    <property type="molecule type" value="Genomic_DNA"/>
</dbReference>
<evidence type="ECO:0000313" key="2">
    <source>
        <dbReference type="EMBL" id="KAE8979255.1"/>
    </source>
</evidence>
<protein>
    <submittedName>
        <fullName evidence="2">Uncharacterized protein</fullName>
    </submittedName>
</protein>
<dbReference type="AlphaFoldDB" id="A0A6A3IFI0"/>
<accession>A0A6A3IFI0</accession>
<dbReference type="EMBL" id="QXFU01003221">
    <property type="protein sequence ID" value="KAE8977258.1"/>
    <property type="molecule type" value="Genomic_DNA"/>
</dbReference>
<evidence type="ECO:0000313" key="1">
    <source>
        <dbReference type="EMBL" id="KAE8977258.1"/>
    </source>
</evidence>
<dbReference type="Proteomes" id="UP000429607">
    <property type="component" value="Unassembled WGS sequence"/>
</dbReference>
<sequence>MRAAFAALGSFIANGGRLRRPRQPIGCRLRCARRPNVPMLRNGLTEAHTHTLDGDFSRC</sequence>
<evidence type="ECO:0000313" key="5">
    <source>
        <dbReference type="Proteomes" id="UP000434957"/>
    </source>
</evidence>
<keyword evidence="5" id="KW-1185">Reference proteome</keyword>
<organism evidence="2 4">
    <name type="scientific">Phytophthora rubi</name>
    <dbReference type="NCBI Taxonomy" id="129364"/>
    <lineage>
        <taxon>Eukaryota</taxon>
        <taxon>Sar</taxon>
        <taxon>Stramenopiles</taxon>
        <taxon>Oomycota</taxon>
        <taxon>Peronosporomycetes</taxon>
        <taxon>Peronosporales</taxon>
        <taxon>Peronosporaceae</taxon>
        <taxon>Phytophthora</taxon>
    </lineage>
</organism>
<evidence type="ECO:0000313" key="4">
    <source>
        <dbReference type="Proteomes" id="UP000429607"/>
    </source>
</evidence>
<dbReference type="Proteomes" id="UP000435112">
    <property type="component" value="Unassembled WGS sequence"/>
</dbReference>
<name>A0A6A3IFI0_9STRA</name>
<proteinExistence type="predicted"/>
<evidence type="ECO:0000313" key="3">
    <source>
        <dbReference type="EMBL" id="KAE9286236.1"/>
    </source>
</evidence>
<dbReference type="EMBL" id="QXFT01003396">
    <property type="protein sequence ID" value="KAE9286236.1"/>
    <property type="molecule type" value="Genomic_DNA"/>
</dbReference>
<evidence type="ECO:0000313" key="6">
    <source>
        <dbReference type="Proteomes" id="UP000435112"/>
    </source>
</evidence>
<gene>
    <name evidence="2" type="ORF">PR001_g24608</name>
    <name evidence="1" type="ORF">PR002_g25069</name>
    <name evidence="3" type="ORF">PR003_g26370</name>
</gene>
<reference evidence="4 6" key="1">
    <citation type="submission" date="2018-09" db="EMBL/GenBank/DDBJ databases">
        <title>Genomic investigation of the strawberry pathogen Phytophthora fragariae indicates pathogenicity is determined by transcriptional variation in three key races.</title>
        <authorList>
            <person name="Adams T.M."/>
            <person name="Armitage A.D."/>
            <person name="Sobczyk M.K."/>
            <person name="Bates H.J."/>
            <person name="Dunwell J.M."/>
            <person name="Nellist C.F."/>
            <person name="Harrison R.J."/>
        </authorList>
    </citation>
    <scope>NUCLEOTIDE SEQUENCE [LARGE SCALE GENOMIC DNA]</scope>
    <source>
        <strain evidence="2 4">SCRP249</strain>
        <strain evidence="1 6">SCRP324</strain>
        <strain evidence="3 5">SCRP333</strain>
    </source>
</reference>
<dbReference type="Proteomes" id="UP000434957">
    <property type="component" value="Unassembled WGS sequence"/>
</dbReference>
<comment type="caution">
    <text evidence="2">The sequence shown here is derived from an EMBL/GenBank/DDBJ whole genome shotgun (WGS) entry which is preliminary data.</text>
</comment>